<evidence type="ECO:0000259" key="7">
    <source>
        <dbReference type="Pfam" id="PF04239"/>
    </source>
</evidence>
<evidence type="ECO:0000256" key="3">
    <source>
        <dbReference type="ARBA" id="ARBA00022475"/>
    </source>
</evidence>
<evidence type="ECO:0000256" key="4">
    <source>
        <dbReference type="ARBA" id="ARBA00022692"/>
    </source>
</evidence>
<keyword evidence="5" id="KW-1133">Transmembrane helix</keyword>
<name>U5SBF4_9LACT</name>
<gene>
    <name evidence="9" type="ORF">Q783_09405</name>
</gene>
<dbReference type="KEGG" id="caw:Q783_09405"/>
<reference evidence="9 10" key="1">
    <citation type="journal article" date="2013" name="Genome Announc.">
        <title>Complete Genome Sequence of Carnobacterium gilichinskyi Strain WN1359T (DSM 27470T).</title>
        <authorList>
            <person name="Leonard M.T."/>
            <person name="Panayotova N."/>
            <person name="Farmerie W.G."/>
            <person name="Triplett E.W."/>
            <person name="Nicholson W.L."/>
        </authorList>
    </citation>
    <scope>NUCLEOTIDE SEQUENCE [LARGE SCALE GENOMIC DNA]</scope>
    <source>
        <strain evidence="9 10">WN1359</strain>
    </source>
</reference>
<dbReference type="PANTHER" id="PTHR34582">
    <property type="entry name" value="UPF0702 TRANSMEMBRANE PROTEIN YCAP"/>
    <property type="match status" value="1"/>
</dbReference>
<dbReference type="STRING" id="1266845.Q783_09405"/>
<dbReference type="InterPro" id="IPR048454">
    <property type="entry name" value="YetF_N"/>
</dbReference>
<dbReference type="eggNOG" id="COG2323">
    <property type="taxonomic scope" value="Bacteria"/>
</dbReference>
<dbReference type="AlphaFoldDB" id="U5SBF4"/>
<evidence type="ECO:0000256" key="1">
    <source>
        <dbReference type="ARBA" id="ARBA00004651"/>
    </source>
</evidence>
<evidence type="ECO:0000256" key="6">
    <source>
        <dbReference type="ARBA" id="ARBA00023136"/>
    </source>
</evidence>
<evidence type="ECO:0000259" key="8">
    <source>
        <dbReference type="Pfam" id="PF20730"/>
    </source>
</evidence>
<dbReference type="InterPro" id="IPR007353">
    <property type="entry name" value="DUF421"/>
</dbReference>
<keyword evidence="3" id="KW-1003">Cell membrane</keyword>
<dbReference type="GO" id="GO:0005886">
    <property type="term" value="C:plasma membrane"/>
    <property type="evidence" value="ECO:0007669"/>
    <property type="project" value="UniProtKB-SubCell"/>
</dbReference>
<keyword evidence="4" id="KW-0812">Transmembrane</keyword>
<feature type="domain" description="YetF C-terminal" evidence="7">
    <location>
        <begin position="81"/>
        <end position="201"/>
    </location>
</feature>
<dbReference type="PATRIC" id="fig|1266845.5.peg.1774"/>
<evidence type="ECO:0000256" key="2">
    <source>
        <dbReference type="ARBA" id="ARBA00006448"/>
    </source>
</evidence>
<dbReference type="Pfam" id="PF04239">
    <property type="entry name" value="DUF421"/>
    <property type="match status" value="1"/>
</dbReference>
<comment type="similarity">
    <text evidence="2">Belongs to the UPF0702 family.</text>
</comment>
<dbReference type="PANTHER" id="PTHR34582:SF5">
    <property type="entry name" value="UPF0702 TRANSMEMBRANE PROTEIN YETF"/>
    <property type="match status" value="1"/>
</dbReference>
<evidence type="ECO:0000313" key="10">
    <source>
        <dbReference type="Proteomes" id="UP000017469"/>
    </source>
</evidence>
<evidence type="ECO:0000256" key="5">
    <source>
        <dbReference type="ARBA" id="ARBA00022989"/>
    </source>
</evidence>
<keyword evidence="6" id="KW-0472">Membrane</keyword>
<accession>U5SBF4</accession>
<protein>
    <submittedName>
        <fullName evidence="9">Membrane protein</fullName>
    </submittedName>
</protein>
<dbReference type="Gene3D" id="3.30.240.20">
    <property type="entry name" value="bsu07140 like domains"/>
    <property type="match status" value="2"/>
</dbReference>
<dbReference type="InterPro" id="IPR023090">
    <property type="entry name" value="UPF0702_alpha/beta_dom_sf"/>
</dbReference>
<comment type="subcellular location">
    <subcellularLocation>
        <location evidence="1">Cell membrane</location>
        <topology evidence="1">Multi-pass membrane protein</topology>
    </subcellularLocation>
</comment>
<feature type="domain" description="YetF-like N-terminal transmembrane" evidence="8">
    <location>
        <begin position="4"/>
        <end position="77"/>
    </location>
</feature>
<proteinExistence type="inferred from homology"/>
<evidence type="ECO:0000313" key="9">
    <source>
        <dbReference type="EMBL" id="AGY82396.1"/>
    </source>
</evidence>
<dbReference type="HOGENOM" id="CLU_077149_0_2_9"/>
<sequence length="223" mass="25623">MMFLQIASKLVVGLIGLLLVTRLLGKKTLSEITPFDLIYTLVLGGILEESLYDDKINVLHFLFAVALWEIMIYLLETVVQKKDKVNNFIKGIPSVLIYEGELNLSEIKSNHIEMEQLRSMLRSQNCFSLRMVKYAVLEIGGSVSVMKESEGNEEFSYLLVDEKVIEMNTLQSIGKDKKWLTESLKEKGYPNLEDIVYAEWSPKQGLYVKTYQQSEKKQIKLEN</sequence>
<dbReference type="Proteomes" id="UP000017469">
    <property type="component" value="Chromosome"/>
</dbReference>
<dbReference type="EMBL" id="CP006812">
    <property type="protein sequence ID" value="AGY82396.1"/>
    <property type="molecule type" value="Genomic_DNA"/>
</dbReference>
<dbReference type="Pfam" id="PF20730">
    <property type="entry name" value="YetF_N"/>
    <property type="match status" value="1"/>
</dbReference>
<organism evidence="9 10">
    <name type="scientific">Carnobacterium inhibens subsp. gilichinskyi</name>
    <dbReference type="NCBI Taxonomy" id="1266845"/>
    <lineage>
        <taxon>Bacteria</taxon>
        <taxon>Bacillati</taxon>
        <taxon>Bacillota</taxon>
        <taxon>Bacilli</taxon>
        <taxon>Lactobacillales</taxon>
        <taxon>Carnobacteriaceae</taxon>
        <taxon>Carnobacterium</taxon>
    </lineage>
</organism>